<dbReference type="InterPro" id="IPR004993">
    <property type="entry name" value="GH3"/>
</dbReference>
<dbReference type="Pfam" id="PF23572">
    <property type="entry name" value="GH3_C"/>
    <property type="match status" value="1"/>
</dbReference>
<dbReference type="GO" id="GO:0016881">
    <property type="term" value="F:acid-amino acid ligase activity"/>
    <property type="evidence" value="ECO:0007669"/>
    <property type="project" value="TreeGrafter"/>
</dbReference>
<evidence type="ECO:0000313" key="4">
    <source>
        <dbReference type="Proteomes" id="UP000186309"/>
    </source>
</evidence>
<dbReference type="EMBL" id="CP019082">
    <property type="protein sequence ID" value="APW60379.1"/>
    <property type="molecule type" value="Genomic_DNA"/>
</dbReference>
<sequence>MLNFIKRLAGRPIANRARRLAAEFLDQTNRAGDVQRDLLLSRIARNADSQFGRDHHFHEIRTPADFRKRVPIGDYNRHEPYIDRVRRGDVSALFGAGTDVLMFAMTSGTTNRPKTIPVTREALKDYREGWTIWGILAFDGHPNMIDHGLRPILQIASDWRESQTAAGIPCGAITGLTASMQNPLVRTTYCMPACASRIKDVESKYYVALRFSIARDLGTVIAANPSTILGMFRLGDRERETLIRDLHDGTIDAKWSIPDDIRKQLRFRTRIRRKATAKRLEAIVEETGRLLPRDYWPNLEFLSNWMGGTMRAYLRGYPEFFGDKPVRDVGLIASEGRMTIPIEDGTAAGVLDIRHHYFEFIPEEQGDLAEPDTVEAVDLIEGRNYFIILTTAGGLYRYNIFDLVRCVGFHGKAPVVEFLNKGAHFSSLTGEKLSEHQVVAAVEAAQRAVGIRLRSYLLLPIWGEPPSYGLLVETSDLPETQGADRFTAAVEEQLRALNVEYACKRDTLRLGPVRTIRLPNGAWGEFQKRRLARSGGTVEQYKQPHLIPDTNEINSFSVLDSVAP</sequence>
<organism evidence="3 4">
    <name type="scientific">Paludisphaera borealis</name>
    <dbReference type="NCBI Taxonomy" id="1387353"/>
    <lineage>
        <taxon>Bacteria</taxon>
        <taxon>Pseudomonadati</taxon>
        <taxon>Planctomycetota</taxon>
        <taxon>Planctomycetia</taxon>
        <taxon>Isosphaerales</taxon>
        <taxon>Isosphaeraceae</taxon>
        <taxon>Paludisphaera</taxon>
    </lineage>
</organism>
<evidence type="ECO:0008006" key="5">
    <source>
        <dbReference type="Google" id="ProtNLM"/>
    </source>
</evidence>
<dbReference type="OrthoDB" id="614636at2"/>
<gene>
    <name evidence="3" type="ORF">BSF38_01847</name>
</gene>
<feature type="domain" description="GH3 C-terminal" evidence="2">
    <location>
        <begin position="437"/>
        <end position="550"/>
    </location>
</feature>
<evidence type="ECO:0000313" key="3">
    <source>
        <dbReference type="EMBL" id="APW60379.1"/>
    </source>
</evidence>
<dbReference type="KEGG" id="pbor:BSF38_01847"/>
<evidence type="ECO:0000259" key="1">
    <source>
        <dbReference type="Pfam" id="PF23571"/>
    </source>
</evidence>
<dbReference type="PANTHER" id="PTHR31901">
    <property type="entry name" value="GH3 DOMAIN-CONTAINING PROTEIN"/>
    <property type="match status" value="1"/>
</dbReference>
<dbReference type="GO" id="GO:0005737">
    <property type="term" value="C:cytoplasm"/>
    <property type="evidence" value="ECO:0007669"/>
    <property type="project" value="TreeGrafter"/>
</dbReference>
<protein>
    <recommendedName>
        <fullName evidence="5">GH3 auxin-responsive promoter</fullName>
    </recommendedName>
</protein>
<dbReference type="STRING" id="1387353.BSF38_01847"/>
<proteinExistence type="predicted"/>
<dbReference type="Pfam" id="PF23571">
    <property type="entry name" value="GH3_M"/>
    <property type="match status" value="1"/>
</dbReference>
<keyword evidence="4" id="KW-1185">Reference proteome</keyword>
<reference evidence="4" key="1">
    <citation type="submission" date="2016-12" db="EMBL/GenBank/DDBJ databases">
        <title>Comparative genomics of four Isosphaeraceae planctomycetes: a common pool of plasmids and glycoside hydrolase genes.</title>
        <authorList>
            <person name="Ivanova A."/>
        </authorList>
    </citation>
    <scope>NUCLEOTIDE SEQUENCE [LARGE SCALE GENOMIC DNA]</scope>
    <source>
        <strain evidence="4">PX4</strain>
    </source>
</reference>
<accession>A0A1U7CN91</accession>
<dbReference type="Proteomes" id="UP000186309">
    <property type="component" value="Chromosome"/>
</dbReference>
<dbReference type="PANTHER" id="PTHR31901:SF9">
    <property type="entry name" value="GH3 DOMAIN-CONTAINING PROTEIN"/>
    <property type="match status" value="1"/>
</dbReference>
<dbReference type="InterPro" id="IPR055377">
    <property type="entry name" value="GH3_M"/>
</dbReference>
<evidence type="ECO:0000259" key="2">
    <source>
        <dbReference type="Pfam" id="PF23572"/>
    </source>
</evidence>
<dbReference type="InterPro" id="IPR055378">
    <property type="entry name" value="GH3_C"/>
</dbReference>
<feature type="domain" description="GH3 middle" evidence="1">
    <location>
        <begin position="351"/>
        <end position="421"/>
    </location>
</feature>
<dbReference type="Pfam" id="PF03321">
    <property type="entry name" value="GH3"/>
    <property type="match status" value="1"/>
</dbReference>
<dbReference type="AlphaFoldDB" id="A0A1U7CN91"/>
<name>A0A1U7CN91_9BACT</name>
<dbReference type="RefSeq" id="WP_076344974.1">
    <property type="nucleotide sequence ID" value="NZ_CP019082.1"/>
</dbReference>